<dbReference type="Proteomes" id="UP000247555">
    <property type="component" value="Unassembled WGS sequence"/>
</dbReference>
<feature type="transmembrane region" description="Helical" evidence="7">
    <location>
        <begin position="25"/>
        <end position="44"/>
    </location>
</feature>
<comment type="caution">
    <text evidence="9">The sequence shown here is derived from an EMBL/GenBank/DDBJ whole genome shotgun (WGS) entry which is preliminary data.</text>
</comment>
<evidence type="ECO:0000259" key="8">
    <source>
        <dbReference type="Pfam" id="PF03458"/>
    </source>
</evidence>
<keyword evidence="6 7" id="KW-0472">Membrane</keyword>
<comment type="subcellular location">
    <subcellularLocation>
        <location evidence="1">Cell membrane</location>
        <topology evidence="1">Multi-pass membrane protein</topology>
    </subcellularLocation>
</comment>
<feature type="domain" description="Glycine transporter" evidence="8">
    <location>
        <begin position="91"/>
        <end position="158"/>
    </location>
</feature>
<evidence type="ECO:0000256" key="5">
    <source>
        <dbReference type="ARBA" id="ARBA00022989"/>
    </source>
</evidence>
<dbReference type="PANTHER" id="PTHR30506">
    <property type="entry name" value="INNER MEMBRANE PROTEIN"/>
    <property type="match status" value="1"/>
</dbReference>
<evidence type="ECO:0000256" key="7">
    <source>
        <dbReference type="SAM" id="Phobius"/>
    </source>
</evidence>
<dbReference type="GO" id="GO:0005886">
    <property type="term" value="C:plasma membrane"/>
    <property type="evidence" value="ECO:0007669"/>
    <property type="project" value="UniProtKB-SubCell"/>
</dbReference>
<dbReference type="RefSeq" id="WP_110391174.1">
    <property type="nucleotide sequence ID" value="NZ_CALCOA010000209.1"/>
</dbReference>
<sequence length="203" mass="22216">MDIFFFIGTVSFTLTGYLLGVRKRFDWLGVAILALLTAVGGGVLRDVLIQRTPRILYQNDTLWVIAATLALAWGLRLQTRRAPQLERLFILADSIGLVAFSIGGAQIGAMLGLSAFGVAMLGFISAVGGGMIRDMLVNDIPFILHRDFYGAVSILVALGWHALNQLGWQRPETEYALFALGLALRLWAHRQELRLPAPDASGH</sequence>
<dbReference type="EMBL" id="QJKI01000014">
    <property type="protein sequence ID" value="PXX77926.1"/>
    <property type="molecule type" value="Genomic_DNA"/>
</dbReference>
<dbReference type="Pfam" id="PF03458">
    <property type="entry name" value="Gly_transporter"/>
    <property type="match status" value="2"/>
</dbReference>
<evidence type="ECO:0000313" key="9">
    <source>
        <dbReference type="EMBL" id="PXX77926.1"/>
    </source>
</evidence>
<dbReference type="PANTHER" id="PTHR30506:SF3">
    <property type="entry name" value="UPF0126 INNER MEMBRANE PROTEIN YADS-RELATED"/>
    <property type="match status" value="1"/>
</dbReference>
<dbReference type="AlphaFoldDB" id="A0A318KQG6"/>
<dbReference type="InterPro" id="IPR005115">
    <property type="entry name" value="Gly_transporter"/>
</dbReference>
<evidence type="ECO:0000256" key="6">
    <source>
        <dbReference type="ARBA" id="ARBA00023136"/>
    </source>
</evidence>
<comment type="similarity">
    <text evidence="2">Belongs to the UPF0126 family.</text>
</comment>
<feature type="domain" description="Glycine transporter" evidence="8">
    <location>
        <begin position="3"/>
        <end position="71"/>
    </location>
</feature>
<gene>
    <name evidence="9" type="ORF">DFR34_11413</name>
</gene>
<name>A0A318KQG6_9NEIS</name>
<keyword evidence="3" id="KW-1003">Cell membrane</keyword>
<organism evidence="9 10">
    <name type="scientific">Rivihabitans pingtungensis</name>
    <dbReference type="NCBI Taxonomy" id="1054498"/>
    <lineage>
        <taxon>Bacteria</taxon>
        <taxon>Pseudomonadati</taxon>
        <taxon>Pseudomonadota</taxon>
        <taxon>Betaproteobacteria</taxon>
        <taxon>Neisseriales</taxon>
        <taxon>Aquaspirillaceae</taxon>
        <taxon>Rivihabitans</taxon>
    </lineage>
</organism>
<keyword evidence="5 7" id="KW-1133">Transmembrane helix</keyword>
<protein>
    <submittedName>
        <fullName evidence="9">Putative membrane protein YeiH</fullName>
    </submittedName>
</protein>
<dbReference type="OrthoDB" id="9791874at2"/>
<evidence type="ECO:0000256" key="2">
    <source>
        <dbReference type="ARBA" id="ARBA00008193"/>
    </source>
</evidence>
<evidence type="ECO:0000256" key="4">
    <source>
        <dbReference type="ARBA" id="ARBA00022692"/>
    </source>
</evidence>
<keyword evidence="4 7" id="KW-0812">Transmembrane</keyword>
<reference evidence="9 10" key="1">
    <citation type="submission" date="2018-05" db="EMBL/GenBank/DDBJ databases">
        <title>Genomic Encyclopedia of Type Strains, Phase IV (KMG-IV): sequencing the most valuable type-strain genomes for metagenomic binning, comparative biology and taxonomic classification.</title>
        <authorList>
            <person name="Goeker M."/>
        </authorList>
    </citation>
    <scope>NUCLEOTIDE SEQUENCE [LARGE SCALE GENOMIC DNA]</scope>
    <source>
        <strain evidence="9 10">DSM 29661</strain>
    </source>
</reference>
<feature type="transmembrane region" description="Helical" evidence="7">
    <location>
        <begin position="88"/>
        <end position="109"/>
    </location>
</feature>
<evidence type="ECO:0000313" key="10">
    <source>
        <dbReference type="Proteomes" id="UP000247555"/>
    </source>
</evidence>
<feature type="transmembrane region" description="Helical" evidence="7">
    <location>
        <begin position="56"/>
        <end position="76"/>
    </location>
</feature>
<accession>A0A318KQG6</accession>
<evidence type="ECO:0000256" key="3">
    <source>
        <dbReference type="ARBA" id="ARBA00022475"/>
    </source>
</evidence>
<feature type="transmembrane region" description="Helical" evidence="7">
    <location>
        <begin position="115"/>
        <end position="136"/>
    </location>
</feature>
<proteinExistence type="inferred from homology"/>
<keyword evidence="10" id="KW-1185">Reference proteome</keyword>
<evidence type="ECO:0000256" key="1">
    <source>
        <dbReference type="ARBA" id="ARBA00004651"/>
    </source>
</evidence>